<evidence type="ECO:0000313" key="2">
    <source>
        <dbReference type="Proteomes" id="UP000602510"/>
    </source>
</evidence>
<proteinExistence type="predicted"/>
<reference evidence="1" key="1">
    <citation type="submission" date="2020-04" db="EMBL/GenBank/DDBJ databases">
        <title>Hybrid Assembly of Korean Phytophthora infestans isolates.</title>
        <authorList>
            <person name="Prokchorchik M."/>
            <person name="Lee Y."/>
            <person name="Seo J."/>
            <person name="Cho J.-H."/>
            <person name="Park Y.-E."/>
            <person name="Jang D.-C."/>
            <person name="Im J.-S."/>
            <person name="Choi J.-G."/>
            <person name="Park H.-J."/>
            <person name="Lee G.-B."/>
            <person name="Lee Y.-G."/>
            <person name="Hong S.-Y."/>
            <person name="Cho K."/>
            <person name="Sohn K.H."/>
        </authorList>
    </citation>
    <scope>NUCLEOTIDE SEQUENCE</scope>
    <source>
        <strain evidence="1">KR_1_A1</strain>
    </source>
</reference>
<organism evidence="1 2">
    <name type="scientific">Phytophthora infestans</name>
    <name type="common">Potato late blight agent</name>
    <name type="synonym">Botrytis infestans</name>
    <dbReference type="NCBI Taxonomy" id="4787"/>
    <lineage>
        <taxon>Eukaryota</taxon>
        <taxon>Sar</taxon>
        <taxon>Stramenopiles</taxon>
        <taxon>Oomycota</taxon>
        <taxon>Peronosporomycetes</taxon>
        <taxon>Peronosporales</taxon>
        <taxon>Peronosporaceae</taxon>
        <taxon>Phytophthora</taxon>
    </lineage>
</organism>
<sequence length="59" mass="6597">MDTDPSSEQHMLHLQPRAPPIGVSLEAMRSNEIIDKTFPGTMVLILQITLSPGHVYHNM</sequence>
<dbReference type="Proteomes" id="UP000602510">
    <property type="component" value="Unassembled WGS sequence"/>
</dbReference>
<gene>
    <name evidence="1" type="ORF">GN244_ATG19370</name>
</gene>
<evidence type="ECO:0000313" key="1">
    <source>
        <dbReference type="EMBL" id="KAF4028922.1"/>
    </source>
</evidence>
<accession>A0A833S4S0</accession>
<protein>
    <submittedName>
        <fullName evidence="1">Uncharacterized protein</fullName>
    </submittedName>
</protein>
<name>A0A833S4S0_PHYIN</name>
<keyword evidence="2" id="KW-1185">Reference proteome</keyword>
<dbReference type="EMBL" id="WSZM01000927">
    <property type="protein sequence ID" value="KAF4028922.1"/>
    <property type="molecule type" value="Genomic_DNA"/>
</dbReference>
<dbReference type="AlphaFoldDB" id="A0A833S4S0"/>
<comment type="caution">
    <text evidence="1">The sequence shown here is derived from an EMBL/GenBank/DDBJ whole genome shotgun (WGS) entry which is preliminary data.</text>
</comment>